<comment type="caution">
    <text evidence="2">The sequence shown here is derived from an EMBL/GenBank/DDBJ whole genome shotgun (WGS) entry which is preliminary data.</text>
</comment>
<protein>
    <submittedName>
        <fullName evidence="2">Uncharacterized protein</fullName>
    </submittedName>
</protein>
<sequence>MPQKRRFTNWWRKSHLIGADGLDEIVSSEGTHINSKNSLQQQNPSTTSNRTATNPPMTAGEKYLPRVITFQKKQNPNKSLRYHLAE</sequence>
<evidence type="ECO:0000256" key="1">
    <source>
        <dbReference type="SAM" id="MobiDB-lite"/>
    </source>
</evidence>
<accession>A0AAV4PSG2</accession>
<gene>
    <name evidence="2" type="ORF">CEXT_465731</name>
</gene>
<evidence type="ECO:0000313" key="3">
    <source>
        <dbReference type="Proteomes" id="UP001054945"/>
    </source>
</evidence>
<organism evidence="2 3">
    <name type="scientific">Caerostris extrusa</name>
    <name type="common">Bark spider</name>
    <name type="synonym">Caerostris bankana</name>
    <dbReference type="NCBI Taxonomy" id="172846"/>
    <lineage>
        <taxon>Eukaryota</taxon>
        <taxon>Metazoa</taxon>
        <taxon>Ecdysozoa</taxon>
        <taxon>Arthropoda</taxon>
        <taxon>Chelicerata</taxon>
        <taxon>Arachnida</taxon>
        <taxon>Araneae</taxon>
        <taxon>Araneomorphae</taxon>
        <taxon>Entelegynae</taxon>
        <taxon>Araneoidea</taxon>
        <taxon>Araneidae</taxon>
        <taxon>Caerostris</taxon>
    </lineage>
</organism>
<proteinExistence type="predicted"/>
<feature type="region of interest" description="Disordered" evidence="1">
    <location>
        <begin position="31"/>
        <end position="60"/>
    </location>
</feature>
<dbReference type="AlphaFoldDB" id="A0AAV4PSG2"/>
<feature type="compositionally biased region" description="Polar residues" evidence="1">
    <location>
        <begin position="31"/>
        <end position="56"/>
    </location>
</feature>
<dbReference type="Proteomes" id="UP001054945">
    <property type="component" value="Unassembled WGS sequence"/>
</dbReference>
<name>A0AAV4PSG2_CAEEX</name>
<evidence type="ECO:0000313" key="2">
    <source>
        <dbReference type="EMBL" id="GIY00060.1"/>
    </source>
</evidence>
<reference evidence="2 3" key="1">
    <citation type="submission" date="2021-06" db="EMBL/GenBank/DDBJ databases">
        <title>Caerostris extrusa draft genome.</title>
        <authorList>
            <person name="Kono N."/>
            <person name="Arakawa K."/>
        </authorList>
    </citation>
    <scope>NUCLEOTIDE SEQUENCE [LARGE SCALE GENOMIC DNA]</scope>
</reference>
<keyword evidence="3" id="KW-1185">Reference proteome</keyword>
<dbReference type="EMBL" id="BPLR01005141">
    <property type="protein sequence ID" value="GIY00060.1"/>
    <property type="molecule type" value="Genomic_DNA"/>
</dbReference>